<sequence length="54" mass="5218">MATTAARVTTLGPKTASTATETAAPRPMAVSDCTASRADPASVVDVAITAPSGA</sequence>
<name>A0A1I4F8N2_9ACTN</name>
<evidence type="ECO:0000313" key="3">
    <source>
        <dbReference type="Proteomes" id="UP000199152"/>
    </source>
</evidence>
<proteinExistence type="predicted"/>
<dbReference type="InParanoid" id="A0A1I4F8N2"/>
<protein>
    <submittedName>
        <fullName evidence="2">Uncharacterized protein</fullName>
    </submittedName>
</protein>
<evidence type="ECO:0000256" key="1">
    <source>
        <dbReference type="SAM" id="MobiDB-lite"/>
    </source>
</evidence>
<accession>A0A1I4F8N2</accession>
<dbReference type="EMBL" id="FOSW01000007">
    <property type="protein sequence ID" value="SFL14342.1"/>
    <property type="molecule type" value="Genomic_DNA"/>
</dbReference>
<gene>
    <name evidence="2" type="ORF">SAMN04488085_10738</name>
</gene>
<organism evidence="2 3">
    <name type="scientific">Geodermatophilus ruber</name>
    <dbReference type="NCBI Taxonomy" id="504800"/>
    <lineage>
        <taxon>Bacteria</taxon>
        <taxon>Bacillati</taxon>
        <taxon>Actinomycetota</taxon>
        <taxon>Actinomycetes</taxon>
        <taxon>Geodermatophilales</taxon>
        <taxon>Geodermatophilaceae</taxon>
        <taxon>Geodermatophilus</taxon>
    </lineage>
</organism>
<reference evidence="2 3" key="1">
    <citation type="submission" date="2016-10" db="EMBL/GenBank/DDBJ databases">
        <authorList>
            <person name="de Groot N.N."/>
        </authorList>
    </citation>
    <scope>NUCLEOTIDE SEQUENCE [LARGE SCALE GENOMIC DNA]</scope>
    <source>
        <strain evidence="2 3">DSM 45317</strain>
    </source>
</reference>
<keyword evidence="3" id="KW-1185">Reference proteome</keyword>
<feature type="region of interest" description="Disordered" evidence="1">
    <location>
        <begin position="1"/>
        <end position="36"/>
    </location>
</feature>
<dbReference type="Proteomes" id="UP000199152">
    <property type="component" value="Unassembled WGS sequence"/>
</dbReference>
<dbReference type="AlphaFoldDB" id="A0A1I4F8N2"/>
<evidence type="ECO:0000313" key="2">
    <source>
        <dbReference type="EMBL" id="SFL14342.1"/>
    </source>
</evidence>